<name>S8DTJ3_FOMSC</name>
<dbReference type="EMBL" id="KE504229">
    <property type="protein sequence ID" value="EPS94543.1"/>
    <property type="molecule type" value="Genomic_DNA"/>
</dbReference>
<dbReference type="AlphaFoldDB" id="S8DTJ3"/>
<accession>S8DTJ3</accession>
<dbReference type="InterPro" id="IPR046670">
    <property type="entry name" value="DUF6540"/>
</dbReference>
<keyword evidence="2" id="KW-1185">Reference proteome</keyword>
<dbReference type="HOGENOM" id="CLU_116351_4_0_1"/>
<dbReference type="Proteomes" id="UP000015241">
    <property type="component" value="Unassembled WGS sequence"/>
</dbReference>
<gene>
    <name evidence="1" type="ORF">FOMPIDRAFT_1019954</name>
</gene>
<proteinExistence type="predicted"/>
<organism evidence="1 2">
    <name type="scientific">Fomitopsis schrenkii</name>
    <name type="common">Brown rot fungus</name>
    <dbReference type="NCBI Taxonomy" id="2126942"/>
    <lineage>
        <taxon>Eukaryota</taxon>
        <taxon>Fungi</taxon>
        <taxon>Dikarya</taxon>
        <taxon>Basidiomycota</taxon>
        <taxon>Agaricomycotina</taxon>
        <taxon>Agaricomycetes</taxon>
        <taxon>Polyporales</taxon>
        <taxon>Fomitopsis</taxon>
    </lineage>
</organism>
<protein>
    <recommendedName>
        <fullName evidence="3">PPPDE domain-containing protein</fullName>
    </recommendedName>
</protein>
<evidence type="ECO:0008006" key="3">
    <source>
        <dbReference type="Google" id="ProtNLM"/>
    </source>
</evidence>
<sequence length="143" mass="16308">MATYAVYYAQYSRGQHFKGDKSRHMEIVVETANDGTTETGTAYHITGTSAFWTYEVVPNVHYQRTSFCGRLLLGTIPATGTALRSLQQLLGTLTLRHNDASFNCQRWVWEAALFMRESGYRVDPVARFPDFLAKMHEAFDAWD</sequence>
<dbReference type="InParanoid" id="S8DTJ3"/>
<dbReference type="Pfam" id="PF20174">
    <property type="entry name" value="DUF6540"/>
    <property type="match status" value="1"/>
</dbReference>
<dbReference type="OrthoDB" id="37659at2759"/>
<reference evidence="1 2" key="1">
    <citation type="journal article" date="2012" name="Science">
        <title>The Paleozoic origin of enzymatic lignin decomposition reconstructed from 31 fungal genomes.</title>
        <authorList>
            <person name="Floudas D."/>
            <person name="Binder M."/>
            <person name="Riley R."/>
            <person name="Barry K."/>
            <person name="Blanchette R.A."/>
            <person name="Henrissat B."/>
            <person name="Martinez A.T."/>
            <person name="Otillar R."/>
            <person name="Spatafora J.W."/>
            <person name="Yadav J.S."/>
            <person name="Aerts A."/>
            <person name="Benoit I."/>
            <person name="Boyd A."/>
            <person name="Carlson A."/>
            <person name="Copeland A."/>
            <person name="Coutinho P.M."/>
            <person name="de Vries R.P."/>
            <person name="Ferreira P."/>
            <person name="Findley K."/>
            <person name="Foster B."/>
            <person name="Gaskell J."/>
            <person name="Glotzer D."/>
            <person name="Gorecki P."/>
            <person name="Heitman J."/>
            <person name="Hesse C."/>
            <person name="Hori C."/>
            <person name="Igarashi K."/>
            <person name="Jurgens J.A."/>
            <person name="Kallen N."/>
            <person name="Kersten P."/>
            <person name="Kohler A."/>
            <person name="Kuees U."/>
            <person name="Kumar T.K.A."/>
            <person name="Kuo A."/>
            <person name="LaButti K."/>
            <person name="Larrondo L.F."/>
            <person name="Lindquist E."/>
            <person name="Ling A."/>
            <person name="Lombard V."/>
            <person name="Lucas S."/>
            <person name="Lundell T."/>
            <person name="Martin R."/>
            <person name="McLaughlin D.J."/>
            <person name="Morgenstern I."/>
            <person name="Morin E."/>
            <person name="Murat C."/>
            <person name="Nagy L.G."/>
            <person name="Nolan M."/>
            <person name="Ohm R.A."/>
            <person name="Patyshakuliyeva A."/>
            <person name="Rokas A."/>
            <person name="Ruiz-Duenas F.J."/>
            <person name="Sabat G."/>
            <person name="Salamov A."/>
            <person name="Samejima M."/>
            <person name="Schmutz J."/>
            <person name="Slot J.C."/>
            <person name="St John F."/>
            <person name="Stenlid J."/>
            <person name="Sun H."/>
            <person name="Sun S."/>
            <person name="Syed K."/>
            <person name="Tsang A."/>
            <person name="Wiebenga A."/>
            <person name="Young D."/>
            <person name="Pisabarro A."/>
            <person name="Eastwood D.C."/>
            <person name="Martin F."/>
            <person name="Cullen D."/>
            <person name="Grigoriev I.V."/>
            <person name="Hibbett D.S."/>
        </authorList>
    </citation>
    <scope>NUCLEOTIDE SEQUENCE</scope>
    <source>
        <strain evidence="2">FP-58527</strain>
    </source>
</reference>
<evidence type="ECO:0000313" key="1">
    <source>
        <dbReference type="EMBL" id="EPS94543.1"/>
    </source>
</evidence>
<evidence type="ECO:0000313" key="2">
    <source>
        <dbReference type="Proteomes" id="UP000015241"/>
    </source>
</evidence>